<dbReference type="CDD" id="cd05121">
    <property type="entry name" value="ABC1_ADCK3-like"/>
    <property type="match status" value="1"/>
</dbReference>
<keyword evidence="4" id="KW-0808">Transferase</keyword>
<dbReference type="OrthoDB" id="9795390at2"/>
<protein>
    <submittedName>
        <fullName evidence="4">AarF/ABC1/UbiB kinase family protein</fullName>
    </submittedName>
</protein>
<evidence type="ECO:0000256" key="1">
    <source>
        <dbReference type="ARBA" id="ARBA00009670"/>
    </source>
</evidence>
<sequence>MEISNLSRYQKFFQFMLKYWNSDLMKQTANQAMDNANEEELEEFNHSPKELVDDLKSMGPTYVKLGQLLSTRPDLLPNAYLEALADLQDDVEAIPYEEIHEIVEDEIGTRISKAFESFEKEPMASASIGQVHQAVLISGKKVAVKIRRPGVKEQFLNDLDTLKEIIEMAVKHSKVIKQYAFDDILEELRHVLIQELDYENEAKNLSRLRSNLSEFEKLKVPKPIPDYSSQQVLTMEFIEGIKVTDISPLRKLEEDYSILVDNLVEAYLKQIIEDGFVHADPHPGNIRLTKDGKLALIDLGMAAKLTPKMRNFLLELLLGISQLNGEKTANTLLKMSEKKEDADIAVFEKKISRVLLESDNYEAQDLKTGRLIIQMNHFAVTNNIHLPVEINILGKVLMNIDQIIAALDPHYDLHEAIKRHTKKIMQRRMWQELKSEDLFGVLLELKRLGENLPQRVNQITKNLAENSFKMEIDALDERQLTQGFQKVANRITLGLIIASMIIGAAMLMQVPTDFSIFGYPGLAILLFLLAAVGGIYLSIVIIFKDK</sequence>
<dbReference type="InterPro" id="IPR050154">
    <property type="entry name" value="UbiB_kinase"/>
</dbReference>
<dbReference type="InterPro" id="IPR004147">
    <property type="entry name" value="ABC1_dom"/>
</dbReference>
<dbReference type="GO" id="GO:0004672">
    <property type="term" value="F:protein kinase activity"/>
    <property type="evidence" value="ECO:0007669"/>
    <property type="project" value="InterPro"/>
</dbReference>
<evidence type="ECO:0000313" key="4">
    <source>
        <dbReference type="EMBL" id="TQD39661.1"/>
    </source>
</evidence>
<evidence type="ECO:0000313" key="5">
    <source>
        <dbReference type="Proteomes" id="UP000317169"/>
    </source>
</evidence>
<accession>A0A507ZSZ0</accession>
<dbReference type="PROSITE" id="PS50011">
    <property type="entry name" value="PROTEIN_KINASE_DOM"/>
    <property type="match status" value="1"/>
</dbReference>
<dbReference type="GO" id="GO:0005524">
    <property type="term" value="F:ATP binding"/>
    <property type="evidence" value="ECO:0007669"/>
    <property type="project" value="InterPro"/>
</dbReference>
<evidence type="ECO:0000259" key="3">
    <source>
        <dbReference type="PROSITE" id="PS50011"/>
    </source>
</evidence>
<dbReference type="AlphaFoldDB" id="A0A507ZSZ0"/>
<dbReference type="Proteomes" id="UP000317169">
    <property type="component" value="Unassembled WGS sequence"/>
</dbReference>
<dbReference type="Gene3D" id="1.10.510.10">
    <property type="entry name" value="Transferase(Phosphotransferase) domain 1"/>
    <property type="match status" value="1"/>
</dbReference>
<comment type="caution">
    <text evidence="4">The sequence shown here is derived from an EMBL/GenBank/DDBJ whole genome shotgun (WGS) entry which is preliminary data.</text>
</comment>
<dbReference type="InterPro" id="IPR000719">
    <property type="entry name" value="Prot_kinase_dom"/>
</dbReference>
<feature type="transmembrane region" description="Helical" evidence="2">
    <location>
        <begin position="516"/>
        <end position="543"/>
    </location>
</feature>
<keyword evidence="4" id="KW-0418">Kinase</keyword>
<comment type="similarity">
    <text evidence="1">Belongs to the protein kinase superfamily. ADCK protein kinase family.</text>
</comment>
<keyword evidence="2" id="KW-1133">Transmembrane helix</keyword>
<name>A0A507ZSZ0_9FLAO</name>
<dbReference type="PANTHER" id="PTHR10566">
    <property type="entry name" value="CHAPERONE-ACTIVITY OF BC1 COMPLEX CABC1 -RELATED"/>
    <property type="match status" value="1"/>
</dbReference>
<dbReference type="SUPFAM" id="SSF56112">
    <property type="entry name" value="Protein kinase-like (PK-like)"/>
    <property type="match status" value="1"/>
</dbReference>
<keyword evidence="2" id="KW-0472">Membrane</keyword>
<keyword evidence="5" id="KW-1185">Reference proteome</keyword>
<evidence type="ECO:0000256" key="2">
    <source>
        <dbReference type="SAM" id="Phobius"/>
    </source>
</evidence>
<reference evidence="4 5" key="1">
    <citation type="submission" date="2019-06" db="EMBL/GenBank/DDBJ databases">
        <title>Flavibacter putida gen. nov., sp. nov., a novel marine bacterium of the family Flavobacteriaceae isolated from coastal seawater.</title>
        <authorList>
            <person name="Feng X."/>
        </authorList>
    </citation>
    <scope>NUCLEOTIDE SEQUENCE [LARGE SCALE GENOMIC DNA]</scope>
    <source>
        <strain evidence="4 5">PLHSN227</strain>
    </source>
</reference>
<proteinExistence type="inferred from homology"/>
<dbReference type="Pfam" id="PF03109">
    <property type="entry name" value="ABC1"/>
    <property type="match status" value="1"/>
</dbReference>
<feature type="domain" description="Protein kinase" evidence="3">
    <location>
        <begin position="117"/>
        <end position="468"/>
    </location>
</feature>
<dbReference type="InterPro" id="IPR011009">
    <property type="entry name" value="Kinase-like_dom_sf"/>
</dbReference>
<keyword evidence="2" id="KW-0812">Transmembrane</keyword>
<dbReference type="EMBL" id="VIAR01000003">
    <property type="protein sequence ID" value="TQD39661.1"/>
    <property type="molecule type" value="Genomic_DNA"/>
</dbReference>
<organism evidence="4 5">
    <name type="scientific">Haloflavibacter putidus</name>
    <dbReference type="NCBI Taxonomy" id="2576776"/>
    <lineage>
        <taxon>Bacteria</taxon>
        <taxon>Pseudomonadati</taxon>
        <taxon>Bacteroidota</taxon>
        <taxon>Flavobacteriia</taxon>
        <taxon>Flavobacteriales</taxon>
        <taxon>Flavobacteriaceae</taxon>
        <taxon>Haloflavibacter</taxon>
    </lineage>
</organism>
<feature type="transmembrane region" description="Helical" evidence="2">
    <location>
        <begin position="487"/>
        <end position="510"/>
    </location>
</feature>
<gene>
    <name evidence="4" type="ORF">FKR84_03960</name>
</gene>
<dbReference type="PANTHER" id="PTHR10566:SF113">
    <property type="entry name" value="PROTEIN ACTIVITY OF BC1 COMPLEX KINASE 7, CHLOROPLASTIC"/>
    <property type="match status" value="1"/>
</dbReference>